<dbReference type="SUPFAM" id="SSF54427">
    <property type="entry name" value="NTF2-like"/>
    <property type="match status" value="1"/>
</dbReference>
<organism evidence="3">
    <name type="scientific">Trypanosoma congolense (strain IL3000)</name>
    <dbReference type="NCBI Taxonomy" id="1068625"/>
    <lineage>
        <taxon>Eukaryota</taxon>
        <taxon>Discoba</taxon>
        <taxon>Euglenozoa</taxon>
        <taxon>Kinetoplastea</taxon>
        <taxon>Metakinetoplastina</taxon>
        <taxon>Trypanosomatida</taxon>
        <taxon>Trypanosomatidae</taxon>
        <taxon>Trypanosoma</taxon>
        <taxon>Nannomonas</taxon>
    </lineage>
</organism>
<feature type="domain" description="NTF2" evidence="2">
    <location>
        <begin position="16"/>
        <end position="139"/>
    </location>
</feature>
<protein>
    <recommendedName>
        <fullName evidence="2">NTF2 domain-containing protein</fullName>
    </recommendedName>
</protein>
<evidence type="ECO:0000259" key="2">
    <source>
        <dbReference type="PROSITE" id="PS50177"/>
    </source>
</evidence>
<feature type="compositionally biased region" description="Basic and acidic residues" evidence="1">
    <location>
        <begin position="280"/>
        <end position="355"/>
    </location>
</feature>
<dbReference type="InterPro" id="IPR002075">
    <property type="entry name" value="NTF2_dom"/>
</dbReference>
<dbReference type="PROSITE" id="PS50177">
    <property type="entry name" value="NTF2_DOMAIN"/>
    <property type="match status" value="1"/>
</dbReference>
<feature type="region of interest" description="Disordered" evidence="1">
    <location>
        <begin position="192"/>
        <end position="506"/>
    </location>
</feature>
<feature type="compositionally biased region" description="Basic and acidic residues" evidence="1">
    <location>
        <begin position="392"/>
        <end position="434"/>
    </location>
</feature>
<evidence type="ECO:0000256" key="1">
    <source>
        <dbReference type="SAM" id="MobiDB-lite"/>
    </source>
</evidence>
<dbReference type="AlphaFoldDB" id="G0UVL0"/>
<dbReference type="GO" id="GO:0006913">
    <property type="term" value="P:nucleocytoplasmic transport"/>
    <property type="evidence" value="ECO:0007669"/>
    <property type="project" value="InterPro"/>
</dbReference>
<dbReference type="InterPro" id="IPR045875">
    <property type="entry name" value="NTF2"/>
</dbReference>
<feature type="compositionally biased region" description="Basic and acidic residues" evidence="1">
    <location>
        <begin position="215"/>
        <end position="234"/>
    </location>
</feature>
<gene>
    <name evidence="3" type="ORF">TCIL3000_10_1850</name>
</gene>
<dbReference type="Gene3D" id="3.10.450.50">
    <property type="match status" value="1"/>
</dbReference>
<dbReference type="Pfam" id="PF02136">
    <property type="entry name" value="NTF2"/>
    <property type="match status" value="1"/>
</dbReference>
<name>G0UVL0_TRYCI</name>
<dbReference type="InterPro" id="IPR032710">
    <property type="entry name" value="NTF2-like_dom_sf"/>
</dbReference>
<accession>G0UVL0</accession>
<feature type="compositionally biased region" description="Low complexity" evidence="1">
    <location>
        <begin position="442"/>
        <end position="458"/>
    </location>
</feature>
<feature type="compositionally biased region" description="Acidic residues" evidence="1">
    <location>
        <begin position="370"/>
        <end position="379"/>
    </location>
</feature>
<reference evidence="3" key="1">
    <citation type="journal article" date="2012" name="Proc. Natl. Acad. Sci. U.S.A.">
        <title>Antigenic diversity is generated by distinct evolutionary mechanisms in African trypanosome species.</title>
        <authorList>
            <person name="Jackson A.P."/>
            <person name="Berry A."/>
            <person name="Aslett M."/>
            <person name="Allison H.C."/>
            <person name="Burton P."/>
            <person name="Vavrova-Anderson J."/>
            <person name="Brown R."/>
            <person name="Browne H."/>
            <person name="Corton N."/>
            <person name="Hauser H."/>
            <person name="Gamble J."/>
            <person name="Gilderthorp R."/>
            <person name="Marcello L."/>
            <person name="McQuillan J."/>
            <person name="Otto T.D."/>
            <person name="Quail M.A."/>
            <person name="Sanders M.J."/>
            <person name="van Tonder A."/>
            <person name="Ginger M.L."/>
            <person name="Field M.C."/>
            <person name="Barry J.D."/>
            <person name="Hertz-Fowler C."/>
            <person name="Berriman M."/>
        </authorList>
    </citation>
    <scope>NUCLEOTIDE SEQUENCE</scope>
    <source>
        <strain evidence="3">IL3000</strain>
    </source>
</reference>
<dbReference type="InterPro" id="IPR018222">
    <property type="entry name" value="Nuclear_transport_factor_2_euk"/>
</dbReference>
<proteinExistence type="predicted"/>
<dbReference type="PANTHER" id="PTHR12612">
    <property type="entry name" value="NUCLEAR TRANSPORT FACTOR 2"/>
    <property type="match status" value="1"/>
</dbReference>
<feature type="compositionally biased region" description="Polar residues" evidence="1">
    <location>
        <begin position="193"/>
        <end position="212"/>
    </location>
</feature>
<evidence type="ECO:0000313" key="3">
    <source>
        <dbReference type="EMBL" id="CCC93426.1"/>
    </source>
</evidence>
<dbReference type="VEuPathDB" id="TriTrypDB:TcIL3000_10_1850"/>
<sequence length="572" mass="65042">MISTSQAMFGRDFSGVACSFLVVYYRGFAKVGEMTALHDFYSESAQITYAEYNETLPQTARGRHEIAQYLEKMDAVLSQRKIEVRFCDYSPLSNGGVHIVTQGILYLRGQRQVFTHSFVLFPTPHRNNTYHIASEYLRILLVEVERIPEGGIIMTPAQVAQHLLEEHERRKREEESRERLRLAQLQQQQLLQSTVQEHADPQQNDCTTNDTPPQKWDKRGRGQERRTGRGERKARTSGASNEAGAANLRDREEAKTSKVTKISRSDGDDTVPEVDGTQNKWDRPRRSDASKRQERSKRSEGNRRGEHNERNESANLERPEREERPRRKERRDTEAEPRNGEGRRERWEREEERVGKRNNKPNARKPEGAELLDAEADEAAAEKPPRGVASSRRREPQDSRPDTGNDDKYDLSKSNDKPQSRPETSKKGRDDYKERRSRKKGGANATENNNNDNGSGTSLTQKETTEASEAYAKSTTNRPSKKHQSDGSRRHHERKGPTDFLRFPSVPSNVDASMLRAAIKAVAGEEPQVLEPFGRNGKAFVARLSSASLVENVLCKSIMVGNDKINAVPFYS</sequence>
<dbReference type="EMBL" id="HE575323">
    <property type="protein sequence ID" value="CCC93426.1"/>
    <property type="molecule type" value="Genomic_DNA"/>
</dbReference>